<accession>A0A1W1C628</accession>
<sequence>MHNLSYLIKPPFQYCTLFPLKPLICPCRGISLKFISLLFTTTFVFALKHASSSSFKGSSSGSSFLSNFHLYKSNSLIIFTLLLVTWIFIALILSIPAVTSFNAPSTSNPAFSKSAILAGSALSR</sequence>
<keyword evidence="1" id="KW-0472">Membrane</keyword>
<reference evidence="2" key="1">
    <citation type="submission" date="2016-10" db="EMBL/GenBank/DDBJ databases">
        <authorList>
            <person name="de Groot N.N."/>
        </authorList>
    </citation>
    <scope>NUCLEOTIDE SEQUENCE</scope>
</reference>
<proteinExistence type="predicted"/>
<protein>
    <submittedName>
        <fullName evidence="2">Uncharacterized protein</fullName>
    </submittedName>
</protein>
<dbReference type="EMBL" id="FPHJ01000032">
    <property type="protein sequence ID" value="SFV61187.1"/>
    <property type="molecule type" value="Genomic_DNA"/>
</dbReference>
<evidence type="ECO:0000313" key="2">
    <source>
        <dbReference type="EMBL" id="SFV61187.1"/>
    </source>
</evidence>
<feature type="transmembrane region" description="Helical" evidence="1">
    <location>
        <begin position="30"/>
        <end position="47"/>
    </location>
</feature>
<gene>
    <name evidence="2" type="ORF">MNB_SUP05-5-921</name>
</gene>
<keyword evidence="1" id="KW-0812">Transmembrane</keyword>
<name>A0A1W1C628_9ZZZZ</name>
<keyword evidence="1" id="KW-1133">Transmembrane helix</keyword>
<evidence type="ECO:0000256" key="1">
    <source>
        <dbReference type="SAM" id="Phobius"/>
    </source>
</evidence>
<feature type="transmembrane region" description="Helical" evidence="1">
    <location>
        <begin position="76"/>
        <end position="98"/>
    </location>
</feature>
<dbReference type="AlphaFoldDB" id="A0A1W1C628"/>
<organism evidence="2">
    <name type="scientific">hydrothermal vent metagenome</name>
    <dbReference type="NCBI Taxonomy" id="652676"/>
    <lineage>
        <taxon>unclassified sequences</taxon>
        <taxon>metagenomes</taxon>
        <taxon>ecological metagenomes</taxon>
    </lineage>
</organism>